<feature type="compositionally biased region" description="Low complexity" evidence="1">
    <location>
        <begin position="41"/>
        <end position="52"/>
    </location>
</feature>
<dbReference type="AlphaFoldDB" id="A0A1F5HVS4"/>
<organism evidence="3 4">
    <name type="scientific">Candidatus Curtissbacteria bacterium RIFCSPLOWO2_02_FULL_40_13b</name>
    <dbReference type="NCBI Taxonomy" id="1797733"/>
    <lineage>
        <taxon>Bacteria</taxon>
        <taxon>Candidatus Curtissiibacteriota</taxon>
    </lineage>
</organism>
<feature type="transmembrane region" description="Helical" evidence="2">
    <location>
        <begin position="7"/>
        <end position="27"/>
    </location>
</feature>
<keyword evidence="2" id="KW-0472">Membrane</keyword>
<feature type="region of interest" description="Disordered" evidence="1">
    <location>
        <begin position="30"/>
        <end position="96"/>
    </location>
</feature>
<evidence type="ECO:0000313" key="4">
    <source>
        <dbReference type="Proteomes" id="UP000178845"/>
    </source>
</evidence>
<evidence type="ECO:0000313" key="3">
    <source>
        <dbReference type="EMBL" id="OGE08261.1"/>
    </source>
</evidence>
<dbReference type="Proteomes" id="UP000178845">
    <property type="component" value="Unassembled WGS sequence"/>
</dbReference>
<evidence type="ECO:0000256" key="1">
    <source>
        <dbReference type="SAM" id="MobiDB-lite"/>
    </source>
</evidence>
<name>A0A1F5HVS4_9BACT</name>
<accession>A0A1F5HVS4</accession>
<keyword evidence="2" id="KW-0812">Transmembrane</keyword>
<dbReference type="EMBL" id="MFBW01000019">
    <property type="protein sequence ID" value="OGE08261.1"/>
    <property type="molecule type" value="Genomic_DNA"/>
</dbReference>
<protein>
    <submittedName>
        <fullName evidence="3">Uncharacterized protein</fullName>
    </submittedName>
</protein>
<proteinExistence type="predicted"/>
<keyword evidence="2" id="KW-1133">Transmembrane helix</keyword>
<feature type="compositionally biased region" description="Low complexity" evidence="1">
    <location>
        <begin position="63"/>
        <end position="89"/>
    </location>
</feature>
<sequence>MSREAKLLILTWIVIGLVVAGAVGFYLGRITAPKNQGGPQGEVQQPGPQQQGSQGGQPPGSPLPTGGQKLPQGGPTLQQGGQQNLPTGGEQPPPQK</sequence>
<reference evidence="3 4" key="1">
    <citation type="journal article" date="2016" name="Nat. Commun.">
        <title>Thousands of microbial genomes shed light on interconnected biogeochemical processes in an aquifer system.</title>
        <authorList>
            <person name="Anantharaman K."/>
            <person name="Brown C.T."/>
            <person name="Hug L.A."/>
            <person name="Sharon I."/>
            <person name="Castelle C.J."/>
            <person name="Probst A.J."/>
            <person name="Thomas B.C."/>
            <person name="Singh A."/>
            <person name="Wilkins M.J."/>
            <person name="Karaoz U."/>
            <person name="Brodie E.L."/>
            <person name="Williams K.H."/>
            <person name="Hubbard S.S."/>
            <person name="Banfield J.F."/>
        </authorList>
    </citation>
    <scope>NUCLEOTIDE SEQUENCE [LARGE SCALE GENOMIC DNA]</scope>
</reference>
<evidence type="ECO:0000256" key="2">
    <source>
        <dbReference type="SAM" id="Phobius"/>
    </source>
</evidence>
<comment type="caution">
    <text evidence="3">The sequence shown here is derived from an EMBL/GenBank/DDBJ whole genome shotgun (WGS) entry which is preliminary data.</text>
</comment>
<gene>
    <name evidence="3" type="ORF">A3I53_01145</name>
</gene>